<dbReference type="Proteomes" id="UP001153365">
    <property type="component" value="Unassembled WGS sequence"/>
</dbReference>
<evidence type="ECO:0000256" key="1">
    <source>
        <dbReference type="SAM" id="MobiDB-lite"/>
    </source>
</evidence>
<evidence type="ECO:0000313" key="3">
    <source>
        <dbReference type="Proteomes" id="UP001153365"/>
    </source>
</evidence>
<feature type="region of interest" description="Disordered" evidence="1">
    <location>
        <begin position="1"/>
        <end position="26"/>
    </location>
</feature>
<proteinExistence type="predicted"/>
<evidence type="ECO:0008006" key="4">
    <source>
        <dbReference type="Google" id="ProtNLM"/>
    </source>
</evidence>
<keyword evidence="3" id="KW-1185">Reference proteome</keyword>
<accession>A0AAV0BQJ1</accession>
<reference evidence="2" key="1">
    <citation type="submission" date="2022-06" db="EMBL/GenBank/DDBJ databases">
        <authorList>
            <consortium name="SYNGENTA / RWTH Aachen University"/>
        </authorList>
    </citation>
    <scope>NUCLEOTIDE SEQUENCE</scope>
</reference>
<organism evidence="2 3">
    <name type="scientific">Phakopsora pachyrhizi</name>
    <name type="common">Asian soybean rust disease fungus</name>
    <dbReference type="NCBI Taxonomy" id="170000"/>
    <lineage>
        <taxon>Eukaryota</taxon>
        <taxon>Fungi</taxon>
        <taxon>Dikarya</taxon>
        <taxon>Basidiomycota</taxon>
        <taxon>Pucciniomycotina</taxon>
        <taxon>Pucciniomycetes</taxon>
        <taxon>Pucciniales</taxon>
        <taxon>Phakopsoraceae</taxon>
        <taxon>Phakopsora</taxon>
    </lineage>
</organism>
<gene>
    <name evidence="2" type="ORF">PPACK8108_LOCUS23452</name>
</gene>
<dbReference type="AlphaFoldDB" id="A0AAV0BQJ1"/>
<evidence type="ECO:0000313" key="2">
    <source>
        <dbReference type="EMBL" id="CAH7688480.1"/>
    </source>
</evidence>
<sequence>MEIESNQNSKAKKRKLKLRERDQERNAERLRVKAEKLKIIQELRSKVDYLVELNWHRLDLKLKTIKRPIIDREENLPRTIKNLYDLISGSNNDDDDDEKDQVDKKRGWAKGLIDCYLWRS</sequence>
<dbReference type="EMBL" id="CALTRL010005986">
    <property type="protein sequence ID" value="CAH7688480.1"/>
    <property type="molecule type" value="Genomic_DNA"/>
</dbReference>
<comment type="caution">
    <text evidence="2">The sequence shown here is derived from an EMBL/GenBank/DDBJ whole genome shotgun (WGS) entry which is preliminary data.</text>
</comment>
<name>A0AAV0BQJ1_PHAPC</name>
<protein>
    <recommendedName>
        <fullName evidence="4">BZIP domain-containing protein</fullName>
    </recommendedName>
</protein>